<sequence length="95" mass="10259">HPLSVGHPCLSDTSSARRKPRRAPWSGSGISFPLRPSATPPASPACRCHCTGTKRASRSARTSPPALATRPLCFAWPHNSKRRVPGRRGDHPSPF</sequence>
<proteinExistence type="predicted"/>
<reference evidence="2" key="1">
    <citation type="submission" date="2018-05" db="EMBL/GenBank/DDBJ databases">
        <authorList>
            <person name="Lanie J.A."/>
            <person name="Ng W.-L."/>
            <person name="Kazmierczak K.M."/>
            <person name="Andrzejewski T.M."/>
            <person name="Davidsen T.M."/>
            <person name="Wayne K.J."/>
            <person name="Tettelin H."/>
            <person name="Glass J.I."/>
            <person name="Rusch D."/>
            <person name="Podicherti R."/>
            <person name="Tsui H.-C.T."/>
            <person name="Winkler M.E."/>
        </authorList>
    </citation>
    <scope>NUCLEOTIDE SEQUENCE</scope>
</reference>
<name>A0A383B7E5_9ZZZZ</name>
<evidence type="ECO:0000313" key="2">
    <source>
        <dbReference type="EMBL" id="SVE15753.1"/>
    </source>
</evidence>
<feature type="non-terminal residue" evidence="2">
    <location>
        <position position="95"/>
    </location>
</feature>
<accession>A0A383B7E5</accession>
<evidence type="ECO:0000256" key="1">
    <source>
        <dbReference type="SAM" id="MobiDB-lite"/>
    </source>
</evidence>
<organism evidence="2">
    <name type="scientific">marine metagenome</name>
    <dbReference type="NCBI Taxonomy" id="408172"/>
    <lineage>
        <taxon>unclassified sequences</taxon>
        <taxon>metagenomes</taxon>
        <taxon>ecological metagenomes</taxon>
    </lineage>
</organism>
<dbReference type="EMBL" id="UINC01197993">
    <property type="protein sequence ID" value="SVE15753.1"/>
    <property type="molecule type" value="Genomic_DNA"/>
</dbReference>
<feature type="region of interest" description="Disordered" evidence="1">
    <location>
        <begin position="1"/>
        <end position="43"/>
    </location>
</feature>
<gene>
    <name evidence="2" type="ORF">METZ01_LOCUS468607</name>
</gene>
<dbReference type="AlphaFoldDB" id="A0A383B7E5"/>
<feature type="non-terminal residue" evidence="2">
    <location>
        <position position="1"/>
    </location>
</feature>
<protein>
    <submittedName>
        <fullName evidence="2">Uncharacterized protein</fullName>
    </submittedName>
</protein>